<reference evidence="5" key="1">
    <citation type="journal article" date="2014" name="Proc. Natl. Acad. Sci. U.S.A.">
        <title>Extensive sampling of basidiomycete genomes demonstrates inadequacy of the white-rot/brown-rot paradigm for wood decay fungi.</title>
        <authorList>
            <person name="Riley R."/>
            <person name="Salamov A.A."/>
            <person name="Brown D.W."/>
            <person name="Nagy L.G."/>
            <person name="Floudas D."/>
            <person name="Held B.W."/>
            <person name="Levasseur A."/>
            <person name="Lombard V."/>
            <person name="Morin E."/>
            <person name="Otillar R."/>
            <person name="Lindquist E.A."/>
            <person name="Sun H."/>
            <person name="LaButti K.M."/>
            <person name="Schmutz J."/>
            <person name="Jabbour D."/>
            <person name="Luo H."/>
            <person name="Baker S.E."/>
            <person name="Pisabarro A.G."/>
            <person name="Walton J.D."/>
            <person name="Blanchette R.A."/>
            <person name="Henrissat B."/>
            <person name="Martin F."/>
            <person name="Cullen D."/>
            <person name="Hibbett D.S."/>
            <person name="Grigoriev I.V."/>
        </authorList>
    </citation>
    <scope>NUCLEOTIDE SEQUENCE [LARGE SCALE GENOMIC DNA]</scope>
    <source>
        <strain evidence="5">CBS 339.88</strain>
    </source>
</reference>
<feature type="domain" description="Vacuolar sorting protein Vps3844 C-terminal" evidence="3">
    <location>
        <begin position="245"/>
        <end position="345"/>
    </location>
</feature>
<dbReference type="PANTHER" id="PTHR36853">
    <property type="entry name" value="EXPRESSED PROTEIN"/>
    <property type="match status" value="1"/>
</dbReference>
<dbReference type="EMBL" id="KL142381">
    <property type="protein sequence ID" value="KDR75115.1"/>
    <property type="molecule type" value="Genomic_DNA"/>
</dbReference>
<dbReference type="HOGENOM" id="CLU_754738_0_0_1"/>
<dbReference type="GO" id="GO:0005783">
    <property type="term" value="C:endoplasmic reticulum"/>
    <property type="evidence" value="ECO:0007669"/>
    <property type="project" value="TreeGrafter"/>
</dbReference>
<feature type="chain" id="PRO_5001646207" description="Vacuolar sorting protein Vps3844 C-terminal domain-containing protein" evidence="2">
    <location>
        <begin position="21"/>
        <end position="353"/>
    </location>
</feature>
<dbReference type="PANTHER" id="PTHR36853:SF1">
    <property type="entry name" value="DUF3844 DOMAIN-CONTAINING PROTEIN"/>
    <property type="match status" value="1"/>
</dbReference>
<sequence length="353" mass="37658">MLVPCSLALLFSASFQLTQAVHVYLSPSPSLLRSTLSPEDASATLSRHLGLEAFEPFWDASDLTHIEENFVGQGPKNVLVVTVEESDASAVIPYSLQHAFILETQPSTPISSLSSVVSTYLHRANIGFASIFSSFNFGELEDVSSLVTFFDAAEEPSFAAIELSKLHDIGKTYGHSSEKYIQVANKLRALLEEMVEDDRFTVAVLTFATPSSASLVKRQAPQETQAPLPSDFPAPQLPIGGISTCFTSLDGCNNGTSVCSGRGKCVEASKAGRSCFVCNCGVTKTGEGNKVKTDYWAGESCERKDISGPFVLLAGTVITIILLIGGSVTLLYGVGDQPLPSTLMATAVNARRD</sequence>
<gene>
    <name evidence="4" type="ORF">GALMADRAFT_249028</name>
</gene>
<keyword evidence="1" id="KW-1133">Transmembrane helix</keyword>
<dbReference type="STRING" id="685588.A0A067SW05"/>
<keyword evidence="2" id="KW-0732">Signal</keyword>
<dbReference type="Pfam" id="PF12955">
    <property type="entry name" value="Vps3844_C"/>
    <property type="match status" value="1"/>
</dbReference>
<keyword evidence="1" id="KW-0472">Membrane</keyword>
<feature type="transmembrane region" description="Helical" evidence="1">
    <location>
        <begin position="310"/>
        <end position="334"/>
    </location>
</feature>
<dbReference type="InterPro" id="IPR053065">
    <property type="entry name" value="Archenteron_Induction-Rel"/>
</dbReference>
<dbReference type="Proteomes" id="UP000027222">
    <property type="component" value="Unassembled WGS sequence"/>
</dbReference>
<evidence type="ECO:0000259" key="3">
    <source>
        <dbReference type="Pfam" id="PF12955"/>
    </source>
</evidence>
<evidence type="ECO:0000313" key="4">
    <source>
        <dbReference type="EMBL" id="KDR75115.1"/>
    </source>
</evidence>
<protein>
    <recommendedName>
        <fullName evidence="3">Vacuolar sorting protein Vps3844 C-terminal domain-containing protein</fullName>
    </recommendedName>
</protein>
<accession>A0A067SW05</accession>
<evidence type="ECO:0000313" key="5">
    <source>
        <dbReference type="Proteomes" id="UP000027222"/>
    </source>
</evidence>
<evidence type="ECO:0000256" key="2">
    <source>
        <dbReference type="SAM" id="SignalP"/>
    </source>
</evidence>
<organism evidence="4 5">
    <name type="scientific">Galerina marginata (strain CBS 339.88)</name>
    <dbReference type="NCBI Taxonomy" id="685588"/>
    <lineage>
        <taxon>Eukaryota</taxon>
        <taxon>Fungi</taxon>
        <taxon>Dikarya</taxon>
        <taxon>Basidiomycota</taxon>
        <taxon>Agaricomycotina</taxon>
        <taxon>Agaricomycetes</taxon>
        <taxon>Agaricomycetidae</taxon>
        <taxon>Agaricales</taxon>
        <taxon>Agaricineae</taxon>
        <taxon>Strophariaceae</taxon>
        <taxon>Galerina</taxon>
    </lineage>
</organism>
<name>A0A067SW05_GALM3</name>
<keyword evidence="1" id="KW-0812">Transmembrane</keyword>
<dbReference type="AlphaFoldDB" id="A0A067SW05"/>
<dbReference type="InterPro" id="IPR024382">
    <property type="entry name" value="Vps3844_C"/>
</dbReference>
<proteinExistence type="predicted"/>
<keyword evidence="5" id="KW-1185">Reference proteome</keyword>
<evidence type="ECO:0000256" key="1">
    <source>
        <dbReference type="SAM" id="Phobius"/>
    </source>
</evidence>
<dbReference type="OrthoDB" id="5583277at2759"/>
<feature type="signal peptide" evidence="2">
    <location>
        <begin position="1"/>
        <end position="20"/>
    </location>
</feature>